<name>A0A8K1GAS1_9PASS</name>
<organism evidence="1 2">
    <name type="scientific">Zosterops borbonicus</name>
    <dbReference type="NCBI Taxonomy" id="364589"/>
    <lineage>
        <taxon>Eukaryota</taxon>
        <taxon>Metazoa</taxon>
        <taxon>Chordata</taxon>
        <taxon>Craniata</taxon>
        <taxon>Vertebrata</taxon>
        <taxon>Euteleostomi</taxon>
        <taxon>Archelosauria</taxon>
        <taxon>Archosauria</taxon>
        <taxon>Dinosauria</taxon>
        <taxon>Saurischia</taxon>
        <taxon>Theropoda</taxon>
        <taxon>Coelurosauria</taxon>
        <taxon>Aves</taxon>
        <taxon>Neognathae</taxon>
        <taxon>Neoaves</taxon>
        <taxon>Telluraves</taxon>
        <taxon>Australaves</taxon>
        <taxon>Passeriformes</taxon>
        <taxon>Sylvioidea</taxon>
        <taxon>Zosteropidae</taxon>
        <taxon>Zosterops</taxon>
    </lineage>
</organism>
<keyword evidence="2" id="KW-1185">Reference proteome</keyword>
<evidence type="ECO:0000313" key="2">
    <source>
        <dbReference type="Proteomes" id="UP000796761"/>
    </source>
</evidence>
<sequence>MATLSQYPGSGSGVVNKYEINGLQAWIVTHVLWFANTSCFHFSPTIIFVNWIPFLWTASILGSAVDTFAMIKGCFLPASAKD</sequence>
<evidence type="ECO:0000313" key="1">
    <source>
        <dbReference type="EMBL" id="TRZ14818.1"/>
    </source>
</evidence>
<comment type="caution">
    <text evidence="1">The sequence shown here is derived from an EMBL/GenBank/DDBJ whole genome shotgun (WGS) entry which is preliminary data.</text>
</comment>
<dbReference type="OrthoDB" id="5326588at2759"/>
<proteinExistence type="predicted"/>
<reference evidence="1" key="1">
    <citation type="submission" date="2019-04" db="EMBL/GenBank/DDBJ databases">
        <title>Genome assembly of Zosterops borbonicus 15179.</title>
        <authorList>
            <person name="Leroy T."/>
            <person name="Anselmetti Y."/>
            <person name="Tilak M.-K."/>
            <person name="Nabholz B."/>
        </authorList>
    </citation>
    <scope>NUCLEOTIDE SEQUENCE</scope>
    <source>
        <strain evidence="1">HGM_15179</strain>
        <tissue evidence="1">Muscle</tissue>
    </source>
</reference>
<dbReference type="Proteomes" id="UP000796761">
    <property type="component" value="Unassembled WGS sequence"/>
</dbReference>
<accession>A0A8K1GAS1</accession>
<dbReference type="AlphaFoldDB" id="A0A8K1GAS1"/>
<gene>
    <name evidence="1" type="ORF">HGM15179_012281</name>
</gene>
<feature type="non-terminal residue" evidence="1">
    <location>
        <position position="1"/>
    </location>
</feature>
<dbReference type="EMBL" id="SWJQ01000405">
    <property type="protein sequence ID" value="TRZ14818.1"/>
    <property type="molecule type" value="Genomic_DNA"/>
</dbReference>
<protein>
    <submittedName>
        <fullName evidence="1">Uncharacterized protein</fullName>
    </submittedName>
</protein>